<accession>A0A645IWX2</accession>
<dbReference type="AlphaFoldDB" id="A0A645IWX2"/>
<reference evidence="1" key="1">
    <citation type="submission" date="2019-08" db="EMBL/GenBank/DDBJ databases">
        <authorList>
            <person name="Kucharzyk K."/>
            <person name="Murdoch R.W."/>
            <person name="Higgins S."/>
            <person name="Loffler F."/>
        </authorList>
    </citation>
    <scope>NUCLEOTIDE SEQUENCE</scope>
</reference>
<name>A0A645IWX2_9ZZZZ</name>
<evidence type="ECO:0000313" key="1">
    <source>
        <dbReference type="EMBL" id="MPN51683.1"/>
    </source>
</evidence>
<comment type="caution">
    <text evidence="1">The sequence shown here is derived from an EMBL/GenBank/DDBJ whole genome shotgun (WGS) entry which is preliminary data.</text>
</comment>
<dbReference type="EMBL" id="VSSQ01117047">
    <property type="protein sequence ID" value="MPN51683.1"/>
    <property type="molecule type" value="Genomic_DNA"/>
</dbReference>
<sequence>MALSCAAGAGHDGAGYAGVFAAGLRPAAFPAEIDEYLGDCV</sequence>
<gene>
    <name evidence="1" type="ORF">SDC9_199332</name>
</gene>
<organism evidence="1">
    <name type="scientific">bioreactor metagenome</name>
    <dbReference type="NCBI Taxonomy" id="1076179"/>
    <lineage>
        <taxon>unclassified sequences</taxon>
        <taxon>metagenomes</taxon>
        <taxon>ecological metagenomes</taxon>
    </lineage>
</organism>
<protein>
    <submittedName>
        <fullName evidence="1">Uncharacterized protein</fullName>
    </submittedName>
</protein>
<proteinExistence type="predicted"/>